<evidence type="ECO:0000313" key="12">
    <source>
        <dbReference type="Proteomes" id="UP000069030"/>
    </source>
</evidence>
<comment type="similarity">
    <text evidence="8">Belongs to the TonB-dependent receptor family.</text>
</comment>
<evidence type="ECO:0000256" key="5">
    <source>
        <dbReference type="ARBA" id="ARBA00022729"/>
    </source>
</evidence>
<proteinExistence type="inferred from homology"/>
<evidence type="ECO:0000259" key="10">
    <source>
        <dbReference type="Pfam" id="PF07715"/>
    </source>
</evidence>
<keyword evidence="5" id="KW-0732">Signal</keyword>
<dbReference type="Gene3D" id="2.40.170.20">
    <property type="entry name" value="TonB-dependent receptor, beta-barrel domain"/>
    <property type="match status" value="1"/>
</dbReference>
<keyword evidence="4 8" id="KW-0812">Transmembrane</keyword>
<feature type="domain" description="TonB-dependent receptor plug" evidence="10">
    <location>
        <begin position="152"/>
        <end position="251"/>
    </location>
</feature>
<keyword evidence="9" id="KW-1133">Transmembrane helix</keyword>
<evidence type="ECO:0000256" key="4">
    <source>
        <dbReference type="ARBA" id="ARBA00022692"/>
    </source>
</evidence>
<dbReference type="SUPFAM" id="SSF56935">
    <property type="entry name" value="Porins"/>
    <property type="match status" value="1"/>
</dbReference>
<dbReference type="PANTHER" id="PTHR30069:SF29">
    <property type="entry name" value="HEMOGLOBIN AND HEMOGLOBIN-HAPTOGLOBIN-BINDING PROTEIN 1-RELATED"/>
    <property type="match status" value="1"/>
</dbReference>
<evidence type="ECO:0000256" key="1">
    <source>
        <dbReference type="ARBA" id="ARBA00004571"/>
    </source>
</evidence>
<evidence type="ECO:0000256" key="7">
    <source>
        <dbReference type="ARBA" id="ARBA00023237"/>
    </source>
</evidence>
<sequence>MFRIISIKKYWGTKKSEKEVLGSYRNNTWSKYVIYILMLLIPMFMVAQKGVLSGVIKLKDGRPIAYAVVSLDKGNLYSETNDEGEFSIQNVDYGQYVLDVKSMEIVDFKVKIDFKDSKSNLLVTVEESKGHNLEEMLISVKTEKRDLETKGFAVSVIEMKEASLMSLQTNEILDRTAGVKIRQDGGLGSRVNYNLNGLSGNAVRVFIDGVPASNYGSSFSLNSIPPALIERIEVYKGVVPTYLSQDALGGAINVVLKQKMTNTLSASGSFGSFNTHQYNVNGGYRNDKNGLTVRANAFYNYSDNDYKVYGDHIRYVDYQGNVSYPKNGARRFHDGYKSYGTKVDVGFTDVKWADKFFIGGIVSGNRKEIQHGITMENVYGDRNTKRESYVATLNYEKKDLLVKGLEVKLDLSYSDLTRQVIDTVGNMYDWSGNVIRDPLGKPLKYTSGAEVASQKTLEKNKDESWVVRANVGYEFITNHKLSVNYFYNSFERGITDVLQPVAVMRLVNTRDLTKDILSFSYENKLFDNRLQTNLFYKLYHQKAVSNEPYKDTNKPLVGDLYKTKKINNSIDHNGVGVSVSYKLLEPFYLLGSAEKAIRLPEESELFGSNADNLLPSFSLDPEKSTNYNIGFIAGPFNFKDHSMSLNATYFYRNVKGMIRESIDSKGIFTRYENLDDVLSRGFDIELNYSFRQRLAFNLALSKFDVLFNKQFDKDGNPYLYYKTQIRNEPSFKLNANLSYKFNNVLSKGDFFSVNYNVYYVKKFLRNWSNVGGTNLDEIPSQYPNDIGVIYQFSNKKATVSFDMKNIFNQRIYDNFGLQKPGRAFYGKVTYSIF</sequence>
<dbReference type="RefSeq" id="WP_006257007.1">
    <property type="nucleotide sequence ID" value="NZ_CP013690.1"/>
</dbReference>
<reference evidence="11 12" key="1">
    <citation type="journal article" date="2016" name="J. Zhejiang Univ. Sci. B">
        <title>Antibiotic resistance mechanisms of Myroides sp.</title>
        <authorList>
            <person name="Hu S."/>
            <person name="Yuan S."/>
            <person name="Qu H."/>
            <person name="Jiang T."/>
            <person name="Zhou Y."/>
            <person name="Wang M."/>
            <person name="Ming D."/>
        </authorList>
    </citation>
    <scope>NUCLEOTIDE SEQUENCE [LARGE SCALE GENOMIC DNA]</scope>
    <source>
        <strain evidence="11 12">PR63039</strain>
    </source>
</reference>
<evidence type="ECO:0000256" key="2">
    <source>
        <dbReference type="ARBA" id="ARBA00022448"/>
    </source>
</evidence>
<dbReference type="EMBL" id="CP013690">
    <property type="protein sequence ID" value="ALU26459.1"/>
    <property type="molecule type" value="Genomic_DNA"/>
</dbReference>
<keyword evidence="2 8" id="KW-0813">Transport</keyword>
<dbReference type="InterPro" id="IPR037066">
    <property type="entry name" value="Plug_dom_sf"/>
</dbReference>
<dbReference type="InterPro" id="IPR039426">
    <property type="entry name" value="TonB-dep_rcpt-like"/>
</dbReference>
<accession>A0AAI8C5D0</accession>
<dbReference type="GO" id="GO:0009279">
    <property type="term" value="C:cell outer membrane"/>
    <property type="evidence" value="ECO:0007669"/>
    <property type="project" value="UniProtKB-SubCell"/>
</dbReference>
<name>A0AAI8C5D0_9FLAO</name>
<dbReference type="GO" id="GO:0030246">
    <property type="term" value="F:carbohydrate binding"/>
    <property type="evidence" value="ECO:0007669"/>
    <property type="project" value="InterPro"/>
</dbReference>
<keyword evidence="6 8" id="KW-0472">Membrane</keyword>
<evidence type="ECO:0000256" key="8">
    <source>
        <dbReference type="PROSITE-ProRule" id="PRU01360"/>
    </source>
</evidence>
<keyword evidence="7 8" id="KW-0998">Cell outer membrane</keyword>
<gene>
    <name evidence="11" type="ORF">AS202_09990</name>
</gene>
<dbReference type="InterPro" id="IPR012910">
    <property type="entry name" value="Plug_dom"/>
</dbReference>
<dbReference type="PROSITE" id="PS52016">
    <property type="entry name" value="TONB_DEPENDENT_REC_3"/>
    <property type="match status" value="1"/>
</dbReference>
<dbReference type="Proteomes" id="UP000069030">
    <property type="component" value="Chromosome"/>
</dbReference>
<feature type="transmembrane region" description="Helical" evidence="9">
    <location>
        <begin position="32"/>
        <end position="52"/>
    </location>
</feature>
<dbReference type="PANTHER" id="PTHR30069">
    <property type="entry name" value="TONB-DEPENDENT OUTER MEMBRANE RECEPTOR"/>
    <property type="match status" value="1"/>
</dbReference>
<evidence type="ECO:0000256" key="3">
    <source>
        <dbReference type="ARBA" id="ARBA00022452"/>
    </source>
</evidence>
<keyword evidence="3 8" id="KW-1134">Transmembrane beta strand</keyword>
<dbReference type="SUPFAM" id="SSF49452">
    <property type="entry name" value="Starch-binding domain-like"/>
    <property type="match status" value="1"/>
</dbReference>
<dbReference type="Gene3D" id="2.170.130.10">
    <property type="entry name" value="TonB-dependent receptor, plug domain"/>
    <property type="match status" value="1"/>
</dbReference>
<dbReference type="GO" id="GO:0015344">
    <property type="term" value="F:siderophore uptake transmembrane transporter activity"/>
    <property type="evidence" value="ECO:0007669"/>
    <property type="project" value="TreeGrafter"/>
</dbReference>
<evidence type="ECO:0000256" key="9">
    <source>
        <dbReference type="SAM" id="Phobius"/>
    </source>
</evidence>
<dbReference type="AlphaFoldDB" id="A0AAI8C5D0"/>
<dbReference type="GO" id="GO:0044718">
    <property type="term" value="P:siderophore transmembrane transport"/>
    <property type="evidence" value="ECO:0007669"/>
    <property type="project" value="TreeGrafter"/>
</dbReference>
<dbReference type="InterPro" id="IPR036942">
    <property type="entry name" value="Beta-barrel_TonB_sf"/>
</dbReference>
<dbReference type="Pfam" id="PF13715">
    <property type="entry name" value="CarbopepD_reg_2"/>
    <property type="match status" value="1"/>
</dbReference>
<organism evidence="11 12">
    <name type="scientific">Myroides odoratimimus</name>
    <dbReference type="NCBI Taxonomy" id="76832"/>
    <lineage>
        <taxon>Bacteria</taxon>
        <taxon>Pseudomonadati</taxon>
        <taxon>Bacteroidota</taxon>
        <taxon>Flavobacteriia</taxon>
        <taxon>Flavobacteriales</taxon>
        <taxon>Flavobacteriaceae</taxon>
        <taxon>Myroides</taxon>
    </lineage>
</organism>
<dbReference type="Pfam" id="PF07715">
    <property type="entry name" value="Plug"/>
    <property type="match status" value="1"/>
</dbReference>
<protein>
    <recommendedName>
        <fullName evidence="10">TonB-dependent receptor plug domain-containing protein</fullName>
    </recommendedName>
</protein>
<dbReference type="InterPro" id="IPR013784">
    <property type="entry name" value="Carb-bd-like_fold"/>
</dbReference>
<evidence type="ECO:0000256" key="6">
    <source>
        <dbReference type="ARBA" id="ARBA00023136"/>
    </source>
</evidence>
<evidence type="ECO:0000313" key="11">
    <source>
        <dbReference type="EMBL" id="ALU26459.1"/>
    </source>
</evidence>
<comment type="subcellular location">
    <subcellularLocation>
        <location evidence="1 8">Cell outer membrane</location>
        <topology evidence="1 8">Multi-pass membrane protein</topology>
    </subcellularLocation>
</comment>
<dbReference type="KEGG" id="mod:AS202_09990"/>